<dbReference type="EMBL" id="CM042057">
    <property type="protein sequence ID" value="KAI3692648.1"/>
    <property type="molecule type" value="Genomic_DNA"/>
</dbReference>
<dbReference type="Proteomes" id="UP001055879">
    <property type="component" value="Linkage Group LG11"/>
</dbReference>
<accession>A0ACB8Z517</accession>
<reference evidence="1 2" key="2">
    <citation type="journal article" date="2022" name="Mol. Ecol. Resour.">
        <title>The genomes of chicory, endive, great burdock and yacon provide insights into Asteraceae paleo-polyploidization history and plant inulin production.</title>
        <authorList>
            <person name="Fan W."/>
            <person name="Wang S."/>
            <person name="Wang H."/>
            <person name="Wang A."/>
            <person name="Jiang F."/>
            <person name="Liu H."/>
            <person name="Zhao H."/>
            <person name="Xu D."/>
            <person name="Zhang Y."/>
        </authorList>
    </citation>
    <scope>NUCLEOTIDE SEQUENCE [LARGE SCALE GENOMIC DNA]</scope>
    <source>
        <strain evidence="2">cv. Niubang</strain>
    </source>
</reference>
<comment type="caution">
    <text evidence="1">The sequence shown here is derived from an EMBL/GenBank/DDBJ whole genome shotgun (WGS) entry which is preliminary data.</text>
</comment>
<protein>
    <submittedName>
        <fullName evidence="1">Uncharacterized protein</fullName>
    </submittedName>
</protein>
<name>A0ACB8Z517_ARCLA</name>
<evidence type="ECO:0000313" key="1">
    <source>
        <dbReference type="EMBL" id="KAI3692648.1"/>
    </source>
</evidence>
<evidence type="ECO:0000313" key="2">
    <source>
        <dbReference type="Proteomes" id="UP001055879"/>
    </source>
</evidence>
<sequence>MEVASLALLPFFFFIISSLLFVTYLLWLSEPEETGVCPLRFGFASAFFESVHLVSIKQAQDKVLLKGCQLDNPSWLHGCKALEAFMIINKTL</sequence>
<keyword evidence="2" id="KW-1185">Reference proteome</keyword>
<organism evidence="1 2">
    <name type="scientific">Arctium lappa</name>
    <name type="common">Greater burdock</name>
    <name type="synonym">Lappa major</name>
    <dbReference type="NCBI Taxonomy" id="4217"/>
    <lineage>
        <taxon>Eukaryota</taxon>
        <taxon>Viridiplantae</taxon>
        <taxon>Streptophyta</taxon>
        <taxon>Embryophyta</taxon>
        <taxon>Tracheophyta</taxon>
        <taxon>Spermatophyta</taxon>
        <taxon>Magnoliopsida</taxon>
        <taxon>eudicotyledons</taxon>
        <taxon>Gunneridae</taxon>
        <taxon>Pentapetalae</taxon>
        <taxon>asterids</taxon>
        <taxon>campanulids</taxon>
        <taxon>Asterales</taxon>
        <taxon>Asteraceae</taxon>
        <taxon>Carduoideae</taxon>
        <taxon>Cardueae</taxon>
        <taxon>Arctiinae</taxon>
        <taxon>Arctium</taxon>
    </lineage>
</organism>
<reference evidence="2" key="1">
    <citation type="journal article" date="2022" name="Mol. Ecol. Resour.">
        <title>The genomes of chicory, endive, great burdock and yacon provide insights into Asteraceae palaeo-polyploidization history and plant inulin production.</title>
        <authorList>
            <person name="Fan W."/>
            <person name="Wang S."/>
            <person name="Wang H."/>
            <person name="Wang A."/>
            <person name="Jiang F."/>
            <person name="Liu H."/>
            <person name="Zhao H."/>
            <person name="Xu D."/>
            <person name="Zhang Y."/>
        </authorList>
    </citation>
    <scope>NUCLEOTIDE SEQUENCE [LARGE SCALE GENOMIC DNA]</scope>
    <source>
        <strain evidence="2">cv. Niubang</strain>
    </source>
</reference>
<gene>
    <name evidence="1" type="ORF">L6452_32469</name>
</gene>
<proteinExistence type="predicted"/>